<feature type="domain" description="PpiC" evidence="15">
    <location>
        <begin position="234"/>
        <end position="360"/>
    </location>
</feature>
<proteinExistence type="inferred from homology"/>
<evidence type="ECO:0000256" key="11">
    <source>
        <dbReference type="ARBA" id="ARBA00038408"/>
    </source>
</evidence>
<keyword evidence="8" id="KW-0143">Chaperone</keyword>
<dbReference type="InterPro" id="IPR052029">
    <property type="entry name" value="PpiD_chaperone"/>
</dbReference>
<keyword evidence="5" id="KW-0812">Transmembrane</keyword>
<organism evidence="16 17">
    <name type="scientific">Zymomonas mobilis subsp. mobilis (strain ATCC 10988 / DSM 424 / LMG 404 / NCIMB 8938 / NRRL B-806 / ZM1)</name>
    <dbReference type="NCBI Taxonomy" id="555217"/>
    <lineage>
        <taxon>Bacteria</taxon>
        <taxon>Pseudomonadati</taxon>
        <taxon>Pseudomonadota</taxon>
        <taxon>Alphaproteobacteria</taxon>
        <taxon>Sphingomonadales</taxon>
        <taxon>Zymomonadaceae</taxon>
        <taxon>Zymomonas</taxon>
    </lineage>
</organism>
<dbReference type="KEGG" id="zmm:Zmob_0995"/>
<dbReference type="HOGENOM" id="CLU_023843_2_1_5"/>
<comment type="similarity">
    <text evidence="11">Belongs to the PpiD chaperone family.</text>
</comment>
<dbReference type="OrthoDB" id="9768393at2"/>
<evidence type="ECO:0000256" key="1">
    <source>
        <dbReference type="ARBA" id="ARBA00004382"/>
    </source>
</evidence>
<accession>A0A0H3FYI9</accession>
<dbReference type="SUPFAM" id="SSF109998">
    <property type="entry name" value="Triger factor/SurA peptide-binding domain-like"/>
    <property type="match status" value="1"/>
</dbReference>
<dbReference type="InterPro" id="IPR046357">
    <property type="entry name" value="PPIase_dom_sf"/>
</dbReference>
<evidence type="ECO:0000256" key="3">
    <source>
        <dbReference type="ARBA" id="ARBA00022475"/>
    </source>
</evidence>
<reference evidence="16 17" key="1">
    <citation type="journal article" date="2011" name="J. Bacteriol.">
        <title>Genome sequence of the ethanol-producing Zymomonas mobilis subsp. mobilis lectotype strain ATCC 10988.</title>
        <authorList>
            <person name="Pappas K.M."/>
            <person name="Kouvelis V.N."/>
            <person name="Saunders E."/>
            <person name="Brettin T.S."/>
            <person name="Bruce D."/>
            <person name="Detter C."/>
            <person name="Balakireva M."/>
            <person name="Han C.S."/>
            <person name="Savvakis G."/>
            <person name="Kyrpides N.C."/>
            <person name="Typas M.A."/>
        </authorList>
    </citation>
    <scope>NUCLEOTIDE SEQUENCE [LARGE SCALE GENOMIC DNA]</scope>
    <source>
        <strain evidence="17">ATCC 10988 / DSM 424 / CCUG 17860 / LMG 404 / NCIMB 8938 / NRRL B-806 / ZM1</strain>
    </source>
</reference>
<evidence type="ECO:0000256" key="4">
    <source>
        <dbReference type="ARBA" id="ARBA00022519"/>
    </source>
</evidence>
<evidence type="ECO:0000259" key="15">
    <source>
        <dbReference type="PROSITE" id="PS50198"/>
    </source>
</evidence>
<keyword evidence="14" id="KW-0697">Rotamase</keyword>
<evidence type="ECO:0000313" key="17">
    <source>
        <dbReference type="Proteomes" id="UP000001494"/>
    </source>
</evidence>
<dbReference type="GO" id="GO:0003755">
    <property type="term" value="F:peptidyl-prolyl cis-trans isomerase activity"/>
    <property type="evidence" value="ECO:0007669"/>
    <property type="project" value="UniProtKB-KW"/>
</dbReference>
<comment type="subcellular location">
    <subcellularLocation>
        <location evidence="1">Cell inner membrane</location>
        <topology evidence="1">Single-pass type II membrane protein</topology>
        <orientation evidence="1">Periplasmic side</orientation>
    </subcellularLocation>
</comment>
<keyword evidence="14 16" id="KW-0413">Isomerase</keyword>
<dbReference type="InterPro" id="IPR027304">
    <property type="entry name" value="Trigger_fact/SurA_dom_sf"/>
</dbReference>
<dbReference type="Proteomes" id="UP000001494">
    <property type="component" value="Chromosome"/>
</dbReference>
<dbReference type="Gene3D" id="3.10.50.40">
    <property type="match status" value="1"/>
</dbReference>
<dbReference type="PROSITE" id="PS50198">
    <property type="entry name" value="PPIC_PPIASE_2"/>
    <property type="match status" value="1"/>
</dbReference>
<gene>
    <name evidence="16" type="ordered locus">Zmob_0995</name>
</gene>
<sequence length="642" mass="69782">MFAFFRRMTKNGFAMLLFGIVILAFIFTGALGGFSRFGGSGSSDKDGGTIAKIGKRKLSASEAYDYIRRDYLAVRQQNPSIDAMTFVASGGIGKAISGYIAAKSMSEWAKNNGIGVSQKMVDGEIASIPVFIGANGKFDQKLFDAVLAQQHMTADQLRSDIAEDMVRRQILIPIVAGLKTPNAMAEPFARMLIQRHEGMILAIPTTVMPPSDKAPDDKAIADFYKSHIERYTLPEQRVIRYALVKPDEVKPTEVQIADYFKSHASEYAATEKRDLSQIILPDKAAAEALLAKIHGGLNFVAAAKTVGFSSEDIRLGALSKEQYSEKASPEAANAAFSLGDGAVSNVLHSPLGWHIVHVDKIERKPAATLDQMRGEITRQLSESLTSKAMTAKINRIQDNISNGNGFSDIAHKEKLEVVQTAPLRRDASDDQIVKSLVTPAFESGKNSEPFVATITADKLYALAMVDHVIAPAAQPLEKVKNQVVMDIRHSEMVEKSRKLADDLLKKAKSGVPFAQLAAQAGVKLPPVTPLAFRQLDLSRFQQSLPPAIIRFFELKPGEVALIPAPDESGWMLMKMERLVSSDPSKEAGLTAAVQNQFQNMMTGDIAEQFSNAVMQKSPAEIDQAAAVQLEKRFLSSGGSAAQ</sequence>
<evidence type="ECO:0000256" key="6">
    <source>
        <dbReference type="ARBA" id="ARBA00022989"/>
    </source>
</evidence>
<keyword evidence="7" id="KW-0472">Membrane</keyword>
<evidence type="ECO:0000256" key="14">
    <source>
        <dbReference type="PROSITE-ProRule" id="PRU00278"/>
    </source>
</evidence>
<keyword evidence="3" id="KW-1003">Cell membrane</keyword>
<keyword evidence="6" id="KW-1133">Transmembrane helix</keyword>
<name>A0A0H3FYI9_ZYMMA</name>
<dbReference type="EMBL" id="CP002850">
    <property type="protein sequence ID" value="AEH62830.1"/>
    <property type="molecule type" value="Genomic_DNA"/>
</dbReference>
<dbReference type="eggNOG" id="COG0760">
    <property type="taxonomic scope" value="Bacteria"/>
</dbReference>
<dbReference type="PANTHER" id="PTHR47529">
    <property type="entry name" value="PEPTIDYL-PROLYL CIS-TRANS ISOMERASE D"/>
    <property type="match status" value="1"/>
</dbReference>
<dbReference type="Gene3D" id="1.10.4030.10">
    <property type="entry name" value="Porin chaperone SurA, peptide-binding domain"/>
    <property type="match status" value="1"/>
</dbReference>
<dbReference type="RefSeq" id="WP_014500822.1">
    <property type="nucleotide sequence ID" value="NC_017262.1"/>
</dbReference>
<dbReference type="Pfam" id="PF13624">
    <property type="entry name" value="SurA_N_3"/>
    <property type="match status" value="1"/>
</dbReference>
<dbReference type="SUPFAM" id="SSF54534">
    <property type="entry name" value="FKBP-like"/>
    <property type="match status" value="1"/>
</dbReference>
<dbReference type="PANTHER" id="PTHR47529:SF1">
    <property type="entry name" value="PERIPLASMIC CHAPERONE PPID"/>
    <property type="match status" value="1"/>
</dbReference>
<evidence type="ECO:0000256" key="13">
    <source>
        <dbReference type="ARBA" id="ARBA00042775"/>
    </source>
</evidence>
<dbReference type="Pfam" id="PF13145">
    <property type="entry name" value="Rotamase_2"/>
    <property type="match status" value="1"/>
</dbReference>
<evidence type="ECO:0000256" key="2">
    <source>
        <dbReference type="ARBA" id="ARBA00018370"/>
    </source>
</evidence>
<evidence type="ECO:0000256" key="7">
    <source>
        <dbReference type="ARBA" id="ARBA00023136"/>
    </source>
</evidence>
<evidence type="ECO:0000256" key="5">
    <source>
        <dbReference type="ARBA" id="ARBA00022692"/>
    </source>
</evidence>
<evidence type="ECO:0000256" key="9">
    <source>
        <dbReference type="ARBA" id="ARBA00030642"/>
    </source>
</evidence>
<protein>
    <recommendedName>
        <fullName evidence="2">Parvulin-like PPIase</fullName>
    </recommendedName>
    <alternativeName>
        <fullName evidence="9">Peptidyl-prolyl cis-trans isomerase plp</fullName>
    </alternativeName>
    <alternativeName>
        <fullName evidence="12">Periplasmic chaperone PpiD</fullName>
    </alternativeName>
    <alternativeName>
        <fullName evidence="13">Periplasmic folding chaperone</fullName>
    </alternativeName>
    <alternativeName>
        <fullName evidence="10">Rotamase plp</fullName>
    </alternativeName>
</protein>
<dbReference type="InterPro" id="IPR000297">
    <property type="entry name" value="PPIase_PpiC"/>
</dbReference>
<evidence type="ECO:0000256" key="10">
    <source>
        <dbReference type="ARBA" id="ARBA00031484"/>
    </source>
</evidence>
<dbReference type="GO" id="GO:0005886">
    <property type="term" value="C:plasma membrane"/>
    <property type="evidence" value="ECO:0007669"/>
    <property type="project" value="UniProtKB-SubCell"/>
</dbReference>
<dbReference type="AlphaFoldDB" id="A0A0H3FYI9"/>
<keyword evidence="4" id="KW-0997">Cell inner membrane</keyword>
<evidence type="ECO:0000256" key="12">
    <source>
        <dbReference type="ARBA" id="ARBA00040743"/>
    </source>
</evidence>
<evidence type="ECO:0000313" key="16">
    <source>
        <dbReference type="EMBL" id="AEH62830.1"/>
    </source>
</evidence>
<evidence type="ECO:0000256" key="8">
    <source>
        <dbReference type="ARBA" id="ARBA00023186"/>
    </source>
</evidence>